<dbReference type="InterPro" id="IPR003607">
    <property type="entry name" value="HD/PDEase_dom"/>
</dbReference>
<dbReference type="NCBIfam" id="NF002328">
    <property type="entry name" value="PRK01286.1-3"/>
    <property type="match status" value="1"/>
</dbReference>
<dbReference type="Pfam" id="PF01966">
    <property type="entry name" value="HD"/>
    <property type="match status" value="1"/>
</dbReference>
<organism evidence="5 6">
    <name type="scientific">Leisingera methylohalidivorans DSM 14336</name>
    <dbReference type="NCBI Taxonomy" id="999552"/>
    <lineage>
        <taxon>Bacteria</taxon>
        <taxon>Pseudomonadati</taxon>
        <taxon>Pseudomonadota</taxon>
        <taxon>Alphaproteobacteria</taxon>
        <taxon>Rhodobacterales</taxon>
        <taxon>Roseobacteraceae</taxon>
        <taxon>Leisingera</taxon>
    </lineage>
</organism>
<feature type="region of interest" description="Disordered" evidence="3">
    <location>
        <begin position="1"/>
        <end position="29"/>
    </location>
</feature>
<dbReference type="PROSITE" id="PS51831">
    <property type="entry name" value="HD"/>
    <property type="match status" value="1"/>
</dbReference>
<dbReference type="InterPro" id="IPR050135">
    <property type="entry name" value="dGTPase-like"/>
</dbReference>
<gene>
    <name evidence="5" type="ORF">METH_11000</name>
</gene>
<dbReference type="HOGENOM" id="CLU_028163_1_0_5"/>
<dbReference type="OrthoDB" id="9803619at2"/>
<dbReference type="NCBIfam" id="TIGR01353">
    <property type="entry name" value="dGTP_triPase"/>
    <property type="match status" value="1"/>
</dbReference>
<dbReference type="PANTHER" id="PTHR11373:SF43">
    <property type="entry name" value="DEOXYGUANOSINETRIPHOSPHATE TRIPHOSPHOHYDROLASE-LIKE PROTEIN"/>
    <property type="match status" value="1"/>
</dbReference>
<comment type="similarity">
    <text evidence="2">Belongs to the dGTPase family. Type 2 subfamily.</text>
</comment>
<dbReference type="AlphaFoldDB" id="V9VSY6"/>
<evidence type="ECO:0000256" key="1">
    <source>
        <dbReference type="ARBA" id="ARBA00022801"/>
    </source>
</evidence>
<accession>V9VSY6</accession>
<evidence type="ECO:0000313" key="5">
    <source>
        <dbReference type="EMBL" id="AHD01143.1"/>
    </source>
</evidence>
<dbReference type="EMBL" id="CP006773">
    <property type="protein sequence ID" value="AHD01143.1"/>
    <property type="molecule type" value="Genomic_DNA"/>
</dbReference>
<dbReference type="InterPro" id="IPR006261">
    <property type="entry name" value="dGTPase"/>
</dbReference>
<dbReference type="Proteomes" id="UP000018780">
    <property type="component" value="Chromosome"/>
</dbReference>
<reference evidence="5 6" key="1">
    <citation type="submission" date="2013-09" db="EMBL/GenBank/DDBJ databases">
        <authorList>
            <consortium name="DOE Joint Genome Institute"/>
            <person name="Klenk H.-P."/>
            <person name="Huntemann M."/>
            <person name="Han J."/>
            <person name="Chen A."/>
            <person name="Kyrpides N."/>
            <person name="Mavromatis K."/>
            <person name="Markowitz V."/>
            <person name="Palaniappan K."/>
            <person name="Ivanova N."/>
            <person name="Schaumberg A."/>
            <person name="Pati A."/>
            <person name="Liolios K."/>
            <person name="Nordberg H.P."/>
            <person name="Cantor M.N."/>
            <person name="Hua S.X."/>
            <person name="Woyke T."/>
        </authorList>
    </citation>
    <scope>NUCLEOTIDE SEQUENCE [LARGE SCALE GENOMIC DNA]</scope>
    <source>
        <strain evidence="5 6">DSM 14336</strain>
    </source>
</reference>
<evidence type="ECO:0000259" key="4">
    <source>
        <dbReference type="PROSITE" id="PS51831"/>
    </source>
</evidence>
<dbReference type="HAMAP" id="MF_01212">
    <property type="entry name" value="dGTPase_type2"/>
    <property type="match status" value="1"/>
</dbReference>
<dbReference type="GO" id="GO:0006203">
    <property type="term" value="P:dGTP catabolic process"/>
    <property type="evidence" value="ECO:0007669"/>
    <property type="project" value="TreeGrafter"/>
</dbReference>
<dbReference type="PATRIC" id="fig|999552.6.peg.2194"/>
<dbReference type="PANTHER" id="PTHR11373">
    <property type="entry name" value="DEOXYNUCLEOSIDE TRIPHOSPHATE TRIPHOSPHOHYDROLASE"/>
    <property type="match status" value="1"/>
</dbReference>
<protein>
    <recommendedName>
        <fullName evidence="2">Deoxyguanosinetriphosphate triphosphohydrolase-like protein</fullName>
    </recommendedName>
</protein>
<proteinExistence type="inferred from homology"/>
<keyword evidence="1 2" id="KW-0378">Hydrolase</keyword>
<name>V9VSY6_9RHOB</name>
<dbReference type="InterPro" id="IPR026875">
    <property type="entry name" value="PHydrolase_assoc_dom"/>
</dbReference>
<evidence type="ECO:0000313" key="6">
    <source>
        <dbReference type="Proteomes" id="UP000018780"/>
    </source>
</evidence>
<evidence type="ECO:0000256" key="2">
    <source>
        <dbReference type="HAMAP-Rule" id="MF_01212"/>
    </source>
</evidence>
<dbReference type="SUPFAM" id="SSF109604">
    <property type="entry name" value="HD-domain/PDEase-like"/>
    <property type="match status" value="1"/>
</dbReference>
<dbReference type="SMART" id="SM00471">
    <property type="entry name" value="HDc"/>
    <property type="match status" value="1"/>
</dbReference>
<dbReference type="CDD" id="cd00077">
    <property type="entry name" value="HDc"/>
    <property type="match status" value="1"/>
</dbReference>
<keyword evidence="6" id="KW-1185">Reference proteome</keyword>
<dbReference type="InterPro" id="IPR023023">
    <property type="entry name" value="dNTPase_2"/>
</dbReference>
<feature type="domain" description="HD" evidence="4">
    <location>
        <begin position="62"/>
        <end position="198"/>
    </location>
</feature>
<dbReference type="KEGG" id="lmd:METH_11000"/>
<dbReference type="NCBIfam" id="NF002326">
    <property type="entry name" value="PRK01286.1-1"/>
    <property type="match status" value="1"/>
</dbReference>
<dbReference type="STRING" id="999552.METH_11000"/>
<dbReference type="RefSeq" id="WP_024090442.1">
    <property type="nucleotide sequence ID" value="NC_023135.1"/>
</dbReference>
<sequence length="383" mass="42759">MHAPYATSPDRSRGRQVTEEESSFRSPYQRDRDRIIHASAFRRLKHKTQVFVEHEGDNYRTRLTHSIEVGQVGRTIAGALGLNQELTEAVALAHDLGHTPFGHTGEDALHGLMEPYGGFDHNAQAIRIVTCLERHYAEFDGLNLTWETLEAIAKHNGPVVGELPWALAECNAAVDLELHTHASAEAQVAALADDIAYNNHDLHDALRAGLFTDDDLARLPLLDQAYGAVDRLYPGLDPNRRRHEALRRFFGVMVGDVIGTARALLADAGVQSVEDVRALDHPVVQFSPELWSGLKEIRAFLFTRMYRAPSVMEKRAKVAKVVEALFPYFLDNPQDMPERWHADIAGAADRTALARIVSDYIAGMTDRFALQQHERLIGVKVEV</sequence>
<dbReference type="Gene3D" id="1.10.3210.10">
    <property type="entry name" value="Hypothetical protein af1432"/>
    <property type="match status" value="1"/>
</dbReference>
<dbReference type="Pfam" id="PF13286">
    <property type="entry name" value="HD_assoc"/>
    <property type="match status" value="1"/>
</dbReference>
<dbReference type="GO" id="GO:0008832">
    <property type="term" value="F:dGTPase activity"/>
    <property type="evidence" value="ECO:0007669"/>
    <property type="project" value="TreeGrafter"/>
</dbReference>
<evidence type="ECO:0000256" key="3">
    <source>
        <dbReference type="SAM" id="MobiDB-lite"/>
    </source>
</evidence>
<dbReference type="InterPro" id="IPR006674">
    <property type="entry name" value="HD_domain"/>
</dbReference>